<dbReference type="Gene3D" id="1.10.10.10">
    <property type="entry name" value="Winged helix-like DNA-binding domain superfamily/Winged helix DNA-binding domain"/>
    <property type="match status" value="1"/>
</dbReference>
<dbReference type="InterPro" id="IPR016032">
    <property type="entry name" value="Sig_transdc_resp-reg_C-effctor"/>
</dbReference>
<dbReference type="PRINTS" id="PR00038">
    <property type="entry name" value="HTHLUXR"/>
</dbReference>
<dbReference type="GO" id="GO:0006355">
    <property type="term" value="P:regulation of DNA-templated transcription"/>
    <property type="evidence" value="ECO:0007669"/>
    <property type="project" value="InterPro"/>
</dbReference>
<organism evidence="6 7">
    <name type="scientific">Dawidia cretensis</name>
    <dbReference type="NCBI Taxonomy" id="2782350"/>
    <lineage>
        <taxon>Bacteria</taxon>
        <taxon>Pseudomonadati</taxon>
        <taxon>Bacteroidota</taxon>
        <taxon>Cytophagia</taxon>
        <taxon>Cytophagales</taxon>
        <taxon>Chryseotaleaceae</taxon>
        <taxon>Dawidia</taxon>
    </lineage>
</organism>
<reference evidence="6 7" key="1">
    <citation type="submission" date="2021-05" db="EMBL/GenBank/DDBJ databases">
        <title>A Polyphasic approach of four new species of the genus Ohtaekwangia: Ohtaekwangia histidinii sp. nov., Ohtaekwangia cretensis sp. nov., Ohtaekwangia indiensis sp. nov., Ohtaekwangia reichenbachii sp. nov. from diverse environment.</title>
        <authorList>
            <person name="Octaviana S."/>
        </authorList>
    </citation>
    <scope>NUCLEOTIDE SEQUENCE [LARGE SCALE GENOMIC DNA]</scope>
    <source>
        <strain evidence="6 7">PWU5</strain>
    </source>
</reference>
<dbReference type="GO" id="GO:0003677">
    <property type="term" value="F:DNA binding"/>
    <property type="evidence" value="ECO:0007669"/>
    <property type="project" value="UniProtKB-KW"/>
</dbReference>
<evidence type="ECO:0000256" key="1">
    <source>
        <dbReference type="ARBA" id="ARBA00023015"/>
    </source>
</evidence>
<gene>
    <name evidence="6" type="ORF">KK062_15795</name>
</gene>
<evidence type="ECO:0000313" key="7">
    <source>
        <dbReference type="Proteomes" id="UP001319080"/>
    </source>
</evidence>
<sequence>MKKTILWYSLAAAVFILLLKLLEYQLFVHVLSLEFYLAVIAVLCTTLGVWAGIRLTRQRKATAGPPSAIFQRNAKAFETNSLSKRELEVLELMARGLSNQEIADALFVSLNTVKTHAANLFVKLDVRRRTQAIERGKTLGLIP</sequence>
<dbReference type="PROSITE" id="PS00622">
    <property type="entry name" value="HTH_LUXR_1"/>
    <property type="match status" value="1"/>
</dbReference>
<dbReference type="PROSITE" id="PS50043">
    <property type="entry name" value="HTH_LUXR_2"/>
    <property type="match status" value="1"/>
</dbReference>
<proteinExistence type="predicted"/>
<evidence type="ECO:0000313" key="6">
    <source>
        <dbReference type="EMBL" id="MBT1709706.1"/>
    </source>
</evidence>
<keyword evidence="7" id="KW-1185">Reference proteome</keyword>
<evidence type="ECO:0000259" key="5">
    <source>
        <dbReference type="PROSITE" id="PS50043"/>
    </source>
</evidence>
<keyword evidence="3" id="KW-0804">Transcription</keyword>
<dbReference type="CDD" id="cd06170">
    <property type="entry name" value="LuxR_C_like"/>
    <property type="match status" value="1"/>
</dbReference>
<feature type="transmembrane region" description="Helical" evidence="4">
    <location>
        <begin position="7"/>
        <end position="27"/>
    </location>
</feature>
<feature type="domain" description="HTH luxR-type" evidence="5">
    <location>
        <begin position="75"/>
        <end position="140"/>
    </location>
</feature>
<dbReference type="EMBL" id="JAHESE010000015">
    <property type="protein sequence ID" value="MBT1709706.1"/>
    <property type="molecule type" value="Genomic_DNA"/>
</dbReference>
<dbReference type="SUPFAM" id="SSF46894">
    <property type="entry name" value="C-terminal effector domain of the bipartite response regulators"/>
    <property type="match status" value="1"/>
</dbReference>
<evidence type="ECO:0000256" key="3">
    <source>
        <dbReference type="ARBA" id="ARBA00023163"/>
    </source>
</evidence>
<dbReference type="PANTHER" id="PTHR44688:SF16">
    <property type="entry name" value="DNA-BINDING TRANSCRIPTIONAL ACTIVATOR DEVR_DOSR"/>
    <property type="match status" value="1"/>
</dbReference>
<dbReference type="Proteomes" id="UP001319080">
    <property type="component" value="Unassembled WGS sequence"/>
</dbReference>
<evidence type="ECO:0000256" key="2">
    <source>
        <dbReference type="ARBA" id="ARBA00023125"/>
    </source>
</evidence>
<keyword evidence="4" id="KW-1133">Transmembrane helix</keyword>
<keyword evidence="2" id="KW-0238">DNA-binding</keyword>
<dbReference type="InterPro" id="IPR000792">
    <property type="entry name" value="Tscrpt_reg_LuxR_C"/>
</dbReference>
<keyword evidence="4" id="KW-0812">Transmembrane</keyword>
<feature type="transmembrane region" description="Helical" evidence="4">
    <location>
        <begin position="33"/>
        <end position="53"/>
    </location>
</feature>
<name>A0AAP2GQI1_9BACT</name>
<keyword evidence="1" id="KW-0805">Transcription regulation</keyword>
<dbReference type="RefSeq" id="WP_254085285.1">
    <property type="nucleotide sequence ID" value="NZ_JAHESE010000015.1"/>
</dbReference>
<keyword evidence="4" id="KW-0472">Membrane</keyword>
<evidence type="ECO:0000256" key="4">
    <source>
        <dbReference type="SAM" id="Phobius"/>
    </source>
</evidence>
<dbReference type="InterPro" id="IPR036388">
    <property type="entry name" value="WH-like_DNA-bd_sf"/>
</dbReference>
<dbReference type="SMART" id="SM00421">
    <property type="entry name" value="HTH_LUXR"/>
    <property type="match status" value="1"/>
</dbReference>
<protein>
    <submittedName>
        <fullName evidence="6">Response regulator transcription factor</fullName>
    </submittedName>
</protein>
<dbReference type="AlphaFoldDB" id="A0AAP2GQI1"/>
<comment type="caution">
    <text evidence="6">The sequence shown here is derived from an EMBL/GenBank/DDBJ whole genome shotgun (WGS) entry which is preliminary data.</text>
</comment>
<dbReference type="Pfam" id="PF00196">
    <property type="entry name" value="GerE"/>
    <property type="match status" value="1"/>
</dbReference>
<accession>A0AAP2GQI1</accession>
<dbReference type="PANTHER" id="PTHR44688">
    <property type="entry name" value="DNA-BINDING TRANSCRIPTIONAL ACTIVATOR DEVR_DOSR"/>
    <property type="match status" value="1"/>
</dbReference>